<keyword evidence="1" id="KW-0677">Repeat</keyword>
<dbReference type="PROSITE" id="PS51375">
    <property type="entry name" value="PPR"/>
    <property type="match status" value="1"/>
</dbReference>
<feature type="repeat" description="PPR" evidence="2">
    <location>
        <begin position="139"/>
        <end position="175"/>
    </location>
</feature>
<dbReference type="PANTHER" id="PTHR47926">
    <property type="entry name" value="PENTATRICOPEPTIDE REPEAT-CONTAINING PROTEIN"/>
    <property type="match status" value="1"/>
</dbReference>
<sequence>MSRSRLSQGFFICFLMVLVLKYFVKKVKKLLRDGATKPRIPTQNNITLVARTCCRHYSNGSSKPPNSFACAARVEEASRILRTFVQALDLRHDKAMHAKLVKQALLYSLYLRNNLLNMYAKCSHLPDALKLFDEMTHKNVVSWIAVIAGFVQKGHPVEALSLSMFRRMHVSGTKPNEFSFVSKLHACSFSKNPAHAYQTYALILRFGF</sequence>
<keyword evidence="3" id="KW-0812">Transmembrane</keyword>
<dbReference type="InterPro" id="IPR011990">
    <property type="entry name" value="TPR-like_helical_dom_sf"/>
</dbReference>
<reference evidence="4" key="1">
    <citation type="submission" date="2022-12" db="EMBL/GenBank/DDBJ databases">
        <title>Draft genome assemblies for two species of Escallonia (Escalloniales).</title>
        <authorList>
            <person name="Chanderbali A."/>
            <person name="Dervinis C."/>
            <person name="Anghel I."/>
            <person name="Soltis D."/>
            <person name="Soltis P."/>
            <person name="Zapata F."/>
        </authorList>
    </citation>
    <scope>NUCLEOTIDE SEQUENCE</scope>
    <source>
        <strain evidence="4">UCBG92.1500</strain>
        <tissue evidence="4">Leaf</tissue>
    </source>
</reference>
<dbReference type="InterPro" id="IPR046960">
    <property type="entry name" value="PPR_At4g14850-like_plant"/>
</dbReference>
<accession>A0AA88U8E3</accession>
<dbReference type="GO" id="GO:0009451">
    <property type="term" value="P:RNA modification"/>
    <property type="evidence" value="ECO:0007669"/>
    <property type="project" value="InterPro"/>
</dbReference>
<dbReference type="PANTHER" id="PTHR47926:SF533">
    <property type="entry name" value="DYW DOMAIN-CONTAINING PROTEIN"/>
    <property type="match status" value="1"/>
</dbReference>
<dbReference type="Pfam" id="PF01535">
    <property type="entry name" value="PPR"/>
    <property type="match status" value="2"/>
</dbReference>
<dbReference type="Gene3D" id="1.25.40.10">
    <property type="entry name" value="Tetratricopeptide repeat domain"/>
    <property type="match status" value="1"/>
</dbReference>
<feature type="transmembrane region" description="Helical" evidence="3">
    <location>
        <begin position="6"/>
        <end position="24"/>
    </location>
</feature>
<evidence type="ECO:0000313" key="5">
    <source>
        <dbReference type="Proteomes" id="UP001187471"/>
    </source>
</evidence>
<keyword evidence="3" id="KW-0472">Membrane</keyword>
<proteinExistence type="predicted"/>
<dbReference type="Proteomes" id="UP001187471">
    <property type="component" value="Unassembled WGS sequence"/>
</dbReference>
<comment type="caution">
    <text evidence="4">The sequence shown here is derived from an EMBL/GenBank/DDBJ whole genome shotgun (WGS) entry which is preliminary data.</text>
</comment>
<evidence type="ECO:0008006" key="6">
    <source>
        <dbReference type="Google" id="ProtNLM"/>
    </source>
</evidence>
<dbReference type="FunFam" id="1.25.40.10:FF:000381">
    <property type="entry name" value="Pentatricopeptide repeat-containing protein"/>
    <property type="match status" value="1"/>
</dbReference>
<evidence type="ECO:0000256" key="1">
    <source>
        <dbReference type="ARBA" id="ARBA00022737"/>
    </source>
</evidence>
<protein>
    <recommendedName>
        <fullName evidence="6">Pentatricopeptide repeat-containing protein</fullName>
    </recommendedName>
</protein>
<name>A0AA88U8E3_9ASTE</name>
<keyword evidence="5" id="KW-1185">Reference proteome</keyword>
<evidence type="ECO:0000256" key="2">
    <source>
        <dbReference type="PROSITE-ProRule" id="PRU00708"/>
    </source>
</evidence>
<dbReference type="InterPro" id="IPR002885">
    <property type="entry name" value="PPR_rpt"/>
</dbReference>
<dbReference type="GO" id="GO:0003723">
    <property type="term" value="F:RNA binding"/>
    <property type="evidence" value="ECO:0007669"/>
    <property type="project" value="InterPro"/>
</dbReference>
<evidence type="ECO:0000256" key="3">
    <source>
        <dbReference type="SAM" id="Phobius"/>
    </source>
</evidence>
<keyword evidence="3" id="KW-1133">Transmembrane helix</keyword>
<dbReference type="EMBL" id="JAVXUO010003188">
    <property type="protein sequence ID" value="KAK2965687.1"/>
    <property type="molecule type" value="Genomic_DNA"/>
</dbReference>
<gene>
    <name evidence="4" type="ORF">RJ640_022214</name>
</gene>
<evidence type="ECO:0000313" key="4">
    <source>
        <dbReference type="EMBL" id="KAK2965687.1"/>
    </source>
</evidence>
<dbReference type="AlphaFoldDB" id="A0AA88U8E3"/>
<organism evidence="4 5">
    <name type="scientific">Escallonia rubra</name>
    <dbReference type="NCBI Taxonomy" id="112253"/>
    <lineage>
        <taxon>Eukaryota</taxon>
        <taxon>Viridiplantae</taxon>
        <taxon>Streptophyta</taxon>
        <taxon>Embryophyta</taxon>
        <taxon>Tracheophyta</taxon>
        <taxon>Spermatophyta</taxon>
        <taxon>Magnoliopsida</taxon>
        <taxon>eudicotyledons</taxon>
        <taxon>Gunneridae</taxon>
        <taxon>Pentapetalae</taxon>
        <taxon>asterids</taxon>
        <taxon>campanulids</taxon>
        <taxon>Escalloniales</taxon>
        <taxon>Escalloniaceae</taxon>
        <taxon>Escallonia</taxon>
    </lineage>
</organism>